<dbReference type="InterPro" id="IPR001507">
    <property type="entry name" value="ZP_dom"/>
</dbReference>
<proteinExistence type="predicted"/>
<feature type="transmembrane region" description="Helical" evidence="5">
    <location>
        <begin position="971"/>
        <end position="994"/>
    </location>
</feature>
<feature type="domain" description="ZP" evidence="8">
    <location>
        <begin position="673"/>
        <end position="937"/>
    </location>
</feature>
<dbReference type="AlphaFoldDB" id="A0AAD7RL05"/>
<dbReference type="InterPro" id="IPR001881">
    <property type="entry name" value="EGF-like_Ca-bd_dom"/>
</dbReference>
<protein>
    <recommendedName>
        <fullName evidence="11">Uromodulin-like 1</fullName>
    </recommendedName>
</protein>
<feature type="domain" description="EGF-like" evidence="6">
    <location>
        <begin position="630"/>
        <end position="669"/>
    </location>
</feature>
<dbReference type="Pfam" id="PF07645">
    <property type="entry name" value="EGF_CA"/>
    <property type="match status" value="1"/>
</dbReference>
<dbReference type="PANTHER" id="PTHR14002:SF60">
    <property type="entry name" value="ZP DOMAIN-CONTAINING PROTEIN"/>
    <property type="match status" value="1"/>
</dbReference>
<name>A0AAD7RL05_9TELE</name>
<dbReference type="GO" id="GO:0005509">
    <property type="term" value="F:calcium ion binding"/>
    <property type="evidence" value="ECO:0007669"/>
    <property type="project" value="InterPro"/>
</dbReference>
<dbReference type="SUPFAM" id="SSF49265">
    <property type="entry name" value="Fibronectin type III"/>
    <property type="match status" value="2"/>
</dbReference>
<comment type="caution">
    <text evidence="4">Lacks conserved residue(s) required for the propagation of feature annotation.</text>
</comment>
<evidence type="ECO:0000259" key="8">
    <source>
        <dbReference type="PROSITE" id="PS51034"/>
    </source>
</evidence>
<reference evidence="9" key="1">
    <citation type="journal article" date="2023" name="Science">
        <title>Genome structures resolve the early diversification of teleost fishes.</title>
        <authorList>
            <person name="Parey E."/>
            <person name="Louis A."/>
            <person name="Montfort J."/>
            <person name="Bouchez O."/>
            <person name="Roques C."/>
            <person name="Iampietro C."/>
            <person name="Lluch J."/>
            <person name="Castinel A."/>
            <person name="Donnadieu C."/>
            <person name="Desvignes T."/>
            <person name="Floi Bucao C."/>
            <person name="Jouanno E."/>
            <person name="Wen M."/>
            <person name="Mejri S."/>
            <person name="Dirks R."/>
            <person name="Jansen H."/>
            <person name="Henkel C."/>
            <person name="Chen W.J."/>
            <person name="Zahm M."/>
            <person name="Cabau C."/>
            <person name="Klopp C."/>
            <person name="Thompson A.W."/>
            <person name="Robinson-Rechavi M."/>
            <person name="Braasch I."/>
            <person name="Lecointre G."/>
            <person name="Bobe J."/>
            <person name="Postlethwait J.H."/>
            <person name="Berthelot C."/>
            <person name="Roest Crollius H."/>
            <person name="Guiguen Y."/>
        </authorList>
    </citation>
    <scope>NUCLEOTIDE SEQUENCE</scope>
    <source>
        <strain evidence="9">NC1722</strain>
    </source>
</reference>
<dbReference type="CDD" id="cd00054">
    <property type="entry name" value="EGF_CA"/>
    <property type="match status" value="1"/>
</dbReference>
<dbReference type="Gene3D" id="2.10.25.10">
    <property type="entry name" value="Laminin"/>
    <property type="match status" value="1"/>
</dbReference>
<dbReference type="InterPro" id="IPR042235">
    <property type="entry name" value="ZP-C_dom"/>
</dbReference>
<dbReference type="InterPro" id="IPR049883">
    <property type="entry name" value="NOTCH1_EGF-like"/>
</dbReference>
<keyword evidence="5" id="KW-1133">Transmembrane helix</keyword>
<dbReference type="Gene3D" id="2.60.40.3210">
    <property type="entry name" value="Zona pellucida, ZP-N domain"/>
    <property type="match status" value="1"/>
</dbReference>
<dbReference type="PANTHER" id="PTHR14002">
    <property type="entry name" value="ENDOGLIN/TGF-BETA RECEPTOR TYPE III"/>
    <property type="match status" value="1"/>
</dbReference>
<comment type="caution">
    <text evidence="9">The sequence shown here is derived from an EMBL/GenBank/DDBJ whole genome shotgun (WGS) entry which is preliminary data.</text>
</comment>
<evidence type="ECO:0000259" key="7">
    <source>
        <dbReference type="PROSITE" id="PS50853"/>
    </source>
</evidence>
<dbReference type="PROSITE" id="PS00010">
    <property type="entry name" value="ASX_HYDROXYL"/>
    <property type="match status" value="1"/>
</dbReference>
<accession>A0AAD7RL05</accession>
<evidence type="ECO:0000256" key="1">
    <source>
        <dbReference type="ARBA" id="ARBA00022536"/>
    </source>
</evidence>
<dbReference type="PROSITE" id="PS01187">
    <property type="entry name" value="EGF_CA"/>
    <property type="match status" value="1"/>
</dbReference>
<keyword evidence="5" id="KW-0472">Membrane</keyword>
<dbReference type="SMART" id="SM00179">
    <property type="entry name" value="EGF_CA"/>
    <property type="match status" value="1"/>
</dbReference>
<dbReference type="Gene3D" id="2.60.40.10">
    <property type="entry name" value="Immunoglobulins"/>
    <property type="match status" value="1"/>
</dbReference>
<dbReference type="SMART" id="SM00060">
    <property type="entry name" value="FN3"/>
    <property type="match status" value="3"/>
</dbReference>
<dbReference type="PROSITE" id="PS50026">
    <property type="entry name" value="EGF_3"/>
    <property type="match status" value="1"/>
</dbReference>
<dbReference type="InterPro" id="IPR018097">
    <property type="entry name" value="EGF_Ca-bd_CS"/>
</dbReference>
<dbReference type="InterPro" id="IPR000152">
    <property type="entry name" value="EGF-type_Asp/Asn_hydroxyl_site"/>
</dbReference>
<dbReference type="InterPro" id="IPR055355">
    <property type="entry name" value="ZP-C"/>
</dbReference>
<evidence type="ECO:0000313" key="10">
    <source>
        <dbReference type="Proteomes" id="UP001221898"/>
    </source>
</evidence>
<gene>
    <name evidence="9" type="ORF">AAFF_G00177610</name>
</gene>
<dbReference type="InterPro" id="IPR036116">
    <property type="entry name" value="FN3_sf"/>
</dbReference>
<dbReference type="CDD" id="cd00063">
    <property type="entry name" value="FN3"/>
    <property type="match status" value="1"/>
</dbReference>
<dbReference type="Pfam" id="PF00100">
    <property type="entry name" value="Zona_pellucida"/>
    <property type="match status" value="1"/>
</dbReference>
<dbReference type="SMART" id="SM00241">
    <property type="entry name" value="ZP"/>
    <property type="match status" value="1"/>
</dbReference>
<dbReference type="SMART" id="SM00181">
    <property type="entry name" value="EGF"/>
    <property type="match status" value="1"/>
</dbReference>
<evidence type="ECO:0008006" key="11">
    <source>
        <dbReference type="Google" id="ProtNLM"/>
    </source>
</evidence>
<dbReference type="SUPFAM" id="SSF57196">
    <property type="entry name" value="EGF/Laminin"/>
    <property type="match status" value="1"/>
</dbReference>
<evidence type="ECO:0000313" key="9">
    <source>
        <dbReference type="EMBL" id="KAJ8386072.1"/>
    </source>
</evidence>
<feature type="domain" description="Fibronectin type-III" evidence="7">
    <location>
        <begin position="226"/>
        <end position="326"/>
    </location>
</feature>
<dbReference type="PROSITE" id="PS51034">
    <property type="entry name" value="ZP_2"/>
    <property type="match status" value="1"/>
</dbReference>
<keyword evidence="2" id="KW-0732">Signal</keyword>
<evidence type="ECO:0000256" key="2">
    <source>
        <dbReference type="ARBA" id="ARBA00022729"/>
    </source>
</evidence>
<evidence type="ECO:0000256" key="4">
    <source>
        <dbReference type="PROSITE-ProRule" id="PRU00076"/>
    </source>
</evidence>
<keyword evidence="1 4" id="KW-0245">EGF-like domain</keyword>
<sequence>MTFRLLWEVAAVQSFPSVGLVKDSRSLHRQGINLRLDNIELTSIRSERKFASFSVTSFNVLTLNIEYAGIFKVWNFSIVSGSDSISVSSLHSTVNLPTNSTLEALRSFKPHQVFACESNILYLHQNEEFILALGHTMRFPLTAESQSISTLLISWREDTPLPPDQLHVVSLYRLDLDALVPLSNDSTHSSHYRFGTLKPCRRYVACVETAGSPSVVCLTELTDPDVPRNFRVTVWDSSSVTVAWDCPLNNPAPAPTVFQVTVFHLNGSDHILEEASFRHELDDFVFFVGGLPPCSKVKLGLRAVCQFQGQSRYSSMVLSEGNSANSQIINLYQFSSGLDNYTVNWSVQNTSSISTFRVYHQGELQSSTLITSHTVTGLLPCQQYSCRVEAVCGDDTVMSIRTIQTRTGPGMVVELQFQQQDSMALWRSMSGPGVVFLYQLSEGRSGPNIRRGRLTDSTLPLPDLQPGHKYALEVMEECEGGQRGAFALLCFVTDTSNDALLLKKGNSTGQTSDDRRLQFDVPNQDLLLVVPWLMPSSLKDPTAEPRVKLEDIIKNKLQALLREYRQKIEVQLISFEDSESKTRTKITFQTFDVSSQDAVVNLSPKEQLDYINSLNHPHIIVEDDIIYWDDSDECDSPTQNDCGSNSLCINTLDSFTCVCKPGYYDTSPFLGPSCHEKGMFTLCKKGYVAGGISKSFLIQLFGGNVSVILNDGYCTMNETEEFYFYWITGPPTQCGAKKHMNQTHVEFENTMTVTLSSETTITRRDLQVLWKCAYHRLATSIAHVKPDLDWFNSFTLVEFNSSRLLEVSMALYTDASFMYNYTEAVELSSSEYLYIQVTLHSQNTLAYNMTLEVESCWATESSNPQEERKAFFLREGCPIDKTFNWYLPNGSQQKSRFSVQMFTMSVQKMPIYLHCLARICSSDENCTMICPVRKSKNVRRDLGNKMAAIVSAGPVSTRTAKGKPSHWNGPLIVLSVVGGAIGLLVLTALGVHAAKAIAEYPWRHQ</sequence>
<dbReference type="InterPro" id="IPR013783">
    <property type="entry name" value="Ig-like_fold"/>
</dbReference>
<dbReference type="EMBL" id="JAINUG010000236">
    <property type="protein sequence ID" value="KAJ8386072.1"/>
    <property type="molecule type" value="Genomic_DNA"/>
</dbReference>
<keyword evidence="3" id="KW-1015">Disulfide bond</keyword>
<dbReference type="PROSITE" id="PS50853">
    <property type="entry name" value="FN3"/>
    <property type="match status" value="1"/>
</dbReference>
<evidence type="ECO:0000256" key="3">
    <source>
        <dbReference type="ARBA" id="ARBA00023157"/>
    </source>
</evidence>
<dbReference type="Proteomes" id="UP001221898">
    <property type="component" value="Unassembled WGS sequence"/>
</dbReference>
<dbReference type="InterPro" id="IPR000742">
    <property type="entry name" value="EGF"/>
</dbReference>
<dbReference type="Gene3D" id="2.60.40.4100">
    <property type="entry name" value="Zona pellucida, ZP-C domain"/>
    <property type="match status" value="1"/>
</dbReference>
<evidence type="ECO:0000259" key="6">
    <source>
        <dbReference type="PROSITE" id="PS50026"/>
    </source>
</evidence>
<dbReference type="InterPro" id="IPR003961">
    <property type="entry name" value="FN3_dom"/>
</dbReference>
<organism evidence="9 10">
    <name type="scientific">Aldrovandia affinis</name>
    <dbReference type="NCBI Taxonomy" id="143900"/>
    <lineage>
        <taxon>Eukaryota</taxon>
        <taxon>Metazoa</taxon>
        <taxon>Chordata</taxon>
        <taxon>Craniata</taxon>
        <taxon>Vertebrata</taxon>
        <taxon>Euteleostomi</taxon>
        <taxon>Actinopterygii</taxon>
        <taxon>Neopterygii</taxon>
        <taxon>Teleostei</taxon>
        <taxon>Notacanthiformes</taxon>
        <taxon>Halosauridae</taxon>
        <taxon>Aldrovandia</taxon>
    </lineage>
</organism>
<evidence type="ECO:0000256" key="5">
    <source>
        <dbReference type="SAM" id="Phobius"/>
    </source>
</evidence>
<keyword evidence="10" id="KW-1185">Reference proteome</keyword>
<keyword evidence="5" id="KW-0812">Transmembrane</keyword>